<dbReference type="Proteomes" id="UP000030760">
    <property type="component" value="Unassembled WGS sequence"/>
</dbReference>
<accession>M3FN20</accession>
<evidence type="ECO:0000313" key="1">
    <source>
        <dbReference type="EMBL" id="EMF53499.1"/>
    </source>
</evidence>
<name>M3FN20_9ACTN</name>
<proteinExistence type="predicted"/>
<dbReference type="AlphaFoldDB" id="M3FN20"/>
<evidence type="ECO:0000313" key="2">
    <source>
        <dbReference type="Proteomes" id="UP000030760"/>
    </source>
</evidence>
<organism evidence="1 2">
    <name type="scientific">Streptomyces bottropensis ATCC 25435</name>
    <dbReference type="NCBI Taxonomy" id="1054862"/>
    <lineage>
        <taxon>Bacteria</taxon>
        <taxon>Bacillati</taxon>
        <taxon>Actinomycetota</taxon>
        <taxon>Actinomycetes</taxon>
        <taxon>Kitasatosporales</taxon>
        <taxon>Streptomycetaceae</taxon>
        <taxon>Streptomyces</taxon>
    </lineage>
</organism>
<gene>
    <name evidence="1" type="ORF">SBD_5042</name>
</gene>
<reference evidence="2" key="1">
    <citation type="journal article" date="2013" name="Genome Announc.">
        <title>Draft Genome Sequence of Streptomyces bottropensis ATCC 25435, a Bottromycin-Producing Actinomycete.</title>
        <authorList>
            <person name="Zhang H."/>
            <person name="Zhou W."/>
            <person name="Zhuang Y."/>
            <person name="Liang X."/>
            <person name="Liu T."/>
        </authorList>
    </citation>
    <scope>NUCLEOTIDE SEQUENCE [LARGE SCALE GENOMIC DNA]</scope>
    <source>
        <strain evidence="2">ATCC 25435</strain>
    </source>
</reference>
<dbReference type="EMBL" id="KB405089">
    <property type="protein sequence ID" value="EMF53499.1"/>
    <property type="molecule type" value="Genomic_DNA"/>
</dbReference>
<sequence length="44" mass="4726">MCHALAVERRTVGLRCPHLELHGTLLPRLPVVLLGSQGPSRSGP</sequence>
<protein>
    <submittedName>
        <fullName evidence="1">Uncharacterized protein</fullName>
    </submittedName>
</protein>